<evidence type="ECO:0000313" key="5">
    <source>
        <dbReference type="Proteomes" id="UP000095564"/>
    </source>
</evidence>
<organism evidence="1 4">
    <name type="scientific">Anaerostipes hadrus</name>
    <dbReference type="NCBI Taxonomy" id="649756"/>
    <lineage>
        <taxon>Bacteria</taxon>
        <taxon>Bacillati</taxon>
        <taxon>Bacillota</taxon>
        <taxon>Clostridia</taxon>
        <taxon>Lachnospirales</taxon>
        <taxon>Lachnospiraceae</taxon>
        <taxon>Anaerostipes</taxon>
    </lineage>
</organism>
<dbReference type="EMBL" id="CZAU01000034">
    <property type="protein sequence ID" value="CUQ00223.1"/>
    <property type="molecule type" value="Genomic_DNA"/>
</dbReference>
<evidence type="ECO:0000313" key="2">
    <source>
        <dbReference type="EMBL" id="CUQ00223.1"/>
    </source>
</evidence>
<evidence type="ECO:0000313" key="4">
    <source>
        <dbReference type="Proteomes" id="UP000095553"/>
    </source>
</evidence>
<name>A0A173UVY4_ANAHA</name>
<dbReference type="Proteomes" id="UP001644750">
    <property type="component" value="Unassembled WGS sequence"/>
</dbReference>
<reference evidence="3" key="3">
    <citation type="submission" date="2020-02" db="EMBL/GenBank/DDBJ databases">
        <authorList>
            <person name="Littmann E."/>
            <person name="Sorbara M."/>
        </authorList>
    </citation>
    <scope>NUCLEOTIDE SEQUENCE</scope>
    <source>
        <strain evidence="3">MSK.14.57</strain>
    </source>
</reference>
<keyword evidence="6" id="KW-1185">Reference proteome</keyword>
<dbReference type="EMBL" id="CYXY01000031">
    <property type="protein sequence ID" value="CUN18984.1"/>
    <property type="molecule type" value="Genomic_DNA"/>
</dbReference>
<reference evidence="4 5" key="1">
    <citation type="submission" date="2015-09" db="EMBL/GenBank/DDBJ databases">
        <authorList>
            <consortium name="Pathogen Informatics"/>
        </authorList>
    </citation>
    <scope>NUCLEOTIDE SEQUENCE [LARGE SCALE GENOMIC DNA]</scope>
    <source>
        <strain evidence="2 5">2789STDY5834908</strain>
        <strain evidence="1 4">2789STDY5834959</strain>
    </source>
</reference>
<gene>
    <name evidence="2" type="ORF">ERS852520_02770</name>
    <name evidence="1" type="ORF">ERS852571_03085</name>
    <name evidence="3" type="ORF">G5A72_11150</name>
</gene>
<evidence type="ECO:0000313" key="3">
    <source>
        <dbReference type="EMBL" id="NSJ80125.1"/>
    </source>
</evidence>
<dbReference type="EMBL" id="JAAITB010000024">
    <property type="protein sequence ID" value="NSJ80125.1"/>
    <property type="molecule type" value="Genomic_DNA"/>
</dbReference>
<sequence length="52" mass="6254">MNAYNNVEKEIKVPATVKNEFKKLYQNGIYKELHRRKILTDIQLENLLSKNY</sequence>
<dbReference type="Proteomes" id="UP000095564">
    <property type="component" value="Unassembled WGS sequence"/>
</dbReference>
<dbReference type="RefSeq" id="WP_155496494.1">
    <property type="nucleotide sequence ID" value="NZ_BAABXM010000001.1"/>
</dbReference>
<reference evidence="3 6" key="2">
    <citation type="journal article" date="2020" name="Cell Host Microbe">
        <title>Functional and Genomic Variation between Human-Derived Isolates of Lachnospiraceae Reveals Inter- and Intra-Species Diversity.</title>
        <authorList>
            <person name="Sorbara M.T."/>
            <person name="Littmann E.R."/>
            <person name="Fontana E."/>
            <person name="Moody T.U."/>
            <person name="Kohout C.E."/>
            <person name="Gjonbalaj M."/>
            <person name="Eaton V."/>
            <person name="Seok R."/>
            <person name="Leiner I.M."/>
            <person name="Pamer E.G."/>
        </authorList>
    </citation>
    <scope>NUCLEOTIDE SEQUENCE [LARGE SCALE GENOMIC DNA]</scope>
    <source>
        <strain evidence="3 6">MSK.14.57</strain>
    </source>
</reference>
<evidence type="ECO:0000313" key="1">
    <source>
        <dbReference type="EMBL" id="CUN18984.1"/>
    </source>
</evidence>
<accession>A0A173UVY4</accession>
<proteinExistence type="predicted"/>
<evidence type="ECO:0000313" key="6">
    <source>
        <dbReference type="Proteomes" id="UP001644750"/>
    </source>
</evidence>
<protein>
    <submittedName>
        <fullName evidence="1">Uncharacterized protein</fullName>
    </submittedName>
</protein>
<dbReference type="AlphaFoldDB" id="A0A173UVY4"/>
<dbReference type="Proteomes" id="UP000095553">
    <property type="component" value="Unassembled WGS sequence"/>
</dbReference>